<dbReference type="PANTHER" id="PTHR30383:SF5">
    <property type="entry name" value="SGNH HYDROLASE-TYPE ESTERASE DOMAIN-CONTAINING PROTEIN"/>
    <property type="match status" value="1"/>
</dbReference>
<feature type="domain" description="Gamma-glutamylcyclotransferase AIG2-like" evidence="1">
    <location>
        <begin position="9"/>
        <end position="113"/>
    </location>
</feature>
<evidence type="ECO:0000259" key="1">
    <source>
        <dbReference type="Pfam" id="PF06094"/>
    </source>
</evidence>
<evidence type="ECO:0000313" key="3">
    <source>
        <dbReference type="EMBL" id="WUQ10708.1"/>
    </source>
</evidence>
<reference evidence="3" key="1">
    <citation type="submission" date="2022-10" db="EMBL/GenBank/DDBJ databases">
        <title>The complete genomes of actinobacterial strains from the NBC collection.</title>
        <authorList>
            <person name="Joergensen T.S."/>
            <person name="Alvarez Arevalo M."/>
            <person name="Sterndorff E.B."/>
            <person name="Faurdal D."/>
            <person name="Vuksanovic O."/>
            <person name="Mourched A.-S."/>
            <person name="Charusanti P."/>
            <person name="Shaw S."/>
            <person name="Blin K."/>
            <person name="Weber T."/>
        </authorList>
    </citation>
    <scope>NUCLEOTIDE SEQUENCE</scope>
    <source>
        <strain evidence="3">NBC_00248</strain>
    </source>
</reference>
<dbReference type="InterPro" id="IPR051532">
    <property type="entry name" value="Ester_Hydrolysis_Enzymes"/>
</dbReference>
<sequence>MTESRTHTLFSFGTLRDERVQTALFGRAVPTSPASLAGYTTRPLKITDPAVIAASGLDVHLILERRLGASVEGALLHLTDQELAAADAYEVDDYTRRRVVLSSGATTWAYLDAKPLRPAERIVVVGDSIAYGRCDPRGGWAGHLAAAHIAGNEAERRLFNLAVPGSTLADVGEQTPALLAARRPDTLLVAAGINDSAVPAARTEADAGSNSASASGSDGAADLARLAGSLDTLAATALGHNARLVVAGPSWLDEDRTRDYEGLCFTRARALALRAFVRAWCEANRIDFLDLWEPLRERTELLVDGLHPTAEGHRALYEHLDAHGR</sequence>
<keyword evidence="4" id="KW-1185">Reference proteome</keyword>
<accession>A0ABZ1T5N2</accession>
<dbReference type="InterPro" id="IPR036514">
    <property type="entry name" value="SGNH_hydro_sf"/>
</dbReference>
<dbReference type="InterPro" id="IPR013024">
    <property type="entry name" value="GGCT-like"/>
</dbReference>
<dbReference type="SUPFAM" id="SSF52266">
    <property type="entry name" value="SGNH hydrolase"/>
    <property type="match status" value="1"/>
</dbReference>
<dbReference type="SUPFAM" id="SSF110857">
    <property type="entry name" value="Gamma-glutamyl cyclotransferase-like"/>
    <property type="match status" value="1"/>
</dbReference>
<feature type="domain" description="SGNH hydrolase-type esterase" evidence="2">
    <location>
        <begin position="124"/>
        <end position="315"/>
    </location>
</feature>
<dbReference type="InterPro" id="IPR036568">
    <property type="entry name" value="GGCT-like_sf"/>
</dbReference>
<dbReference type="PANTHER" id="PTHR30383">
    <property type="entry name" value="THIOESTERASE 1/PROTEASE 1/LYSOPHOSPHOLIPASE L1"/>
    <property type="match status" value="1"/>
</dbReference>
<proteinExistence type="predicted"/>
<evidence type="ECO:0000313" key="4">
    <source>
        <dbReference type="Proteomes" id="UP001432039"/>
    </source>
</evidence>
<dbReference type="Pfam" id="PF06094">
    <property type="entry name" value="GGACT"/>
    <property type="match status" value="1"/>
</dbReference>
<dbReference type="Pfam" id="PF13472">
    <property type="entry name" value="Lipase_GDSL_2"/>
    <property type="match status" value="1"/>
</dbReference>
<name>A0ABZ1T5N2_STRVG</name>
<gene>
    <name evidence="3" type="ORF">OG517_04270</name>
</gene>
<dbReference type="Gene3D" id="3.10.490.10">
    <property type="entry name" value="Gamma-glutamyl cyclotransferase-like"/>
    <property type="match status" value="1"/>
</dbReference>
<dbReference type="InterPro" id="IPR009288">
    <property type="entry name" value="AIG2-like_dom"/>
</dbReference>
<organism evidence="3 4">
    <name type="scientific">Streptomyces virginiae</name>
    <name type="common">Streptomyces cinnamonensis</name>
    <dbReference type="NCBI Taxonomy" id="1961"/>
    <lineage>
        <taxon>Bacteria</taxon>
        <taxon>Bacillati</taxon>
        <taxon>Actinomycetota</taxon>
        <taxon>Actinomycetes</taxon>
        <taxon>Kitasatosporales</taxon>
        <taxon>Streptomycetaceae</taxon>
        <taxon>Streptomyces</taxon>
    </lineage>
</organism>
<evidence type="ECO:0000259" key="2">
    <source>
        <dbReference type="Pfam" id="PF13472"/>
    </source>
</evidence>
<dbReference type="Proteomes" id="UP001432039">
    <property type="component" value="Chromosome"/>
</dbReference>
<protein>
    <submittedName>
        <fullName evidence="3">GDSL-type esterase/lipase family protein</fullName>
    </submittedName>
</protein>
<dbReference type="CDD" id="cd00229">
    <property type="entry name" value="SGNH_hydrolase"/>
    <property type="match status" value="1"/>
</dbReference>
<dbReference type="EMBL" id="CP108090">
    <property type="protein sequence ID" value="WUQ10708.1"/>
    <property type="molecule type" value="Genomic_DNA"/>
</dbReference>
<dbReference type="InterPro" id="IPR013830">
    <property type="entry name" value="SGNH_hydro"/>
</dbReference>
<dbReference type="Gene3D" id="3.40.50.1110">
    <property type="entry name" value="SGNH hydrolase"/>
    <property type="match status" value="1"/>
</dbReference>
<dbReference type="RefSeq" id="WP_328960239.1">
    <property type="nucleotide sequence ID" value="NZ_CP108090.1"/>
</dbReference>
<dbReference type="CDD" id="cd06661">
    <property type="entry name" value="GGCT_like"/>
    <property type="match status" value="1"/>
</dbReference>